<keyword evidence="2" id="KW-0229">DNA integration</keyword>
<evidence type="ECO:0000256" key="2">
    <source>
        <dbReference type="ARBA" id="ARBA00022908"/>
    </source>
</evidence>
<proteinExistence type="inferred from homology"/>
<feature type="domain" description="Integrase DNA-binding" evidence="3">
    <location>
        <begin position="8"/>
        <end position="92"/>
    </location>
</feature>
<comment type="caution">
    <text evidence="4">The sequence shown here is derived from an EMBL/GenBank/DDBJ whole genome shotgun (WGS) entry which is preliminary data.</text>
</comment>
<dbReference type="Gene3D" id="3.30.160.390">
    <property type="entry name" value="Integrase, DNA-binding domain"/>
    <property type="match status" value="1"/>
</dbReference>
<keyword evidence="5" id="KW-1185">Reference proteome</keyword>
<dbReference type="InterPro" id="IPR038488">
    <property type="entry name" value="Integrase_DNA-bd_sf"/>
</dbReference>
<dbReference type="AlphaFoldDB" id="A0A3D9UL36"/>
<evidence type="ECO:0000256" key="1">
    <source>
        <dbReference type="ARBA" id="ARBA00008857"/>
    </source>
</evidence>
<evidence type="ECO:0000259" key="3">
    <source>
        <dbReference type="Pfam" id="PF13356"/>
    </source>
</evidence>
<accession>A0A3D9UL36</accession>
<sequence>MGEMMKPTDVVIKKSKPEAKSYTLFDENGLWLLVEPNGSRGWRFRYRFEGKQKMISLGTYPEVSLAEARRRTAEYRSMVADGINPSEDRKRQKRESIIMSENTFEKITREWYEKRKDR</sequence>
<protein>
    <submittedName>
        <fullName evidence="4">Uncharacterized protein DUF4102</fullName>
    </submittedName>
</protein>
<dbReference type="GO" id="GO:0015074">
    <property type="term" value="P:DNA integration"/>
    <property type="evidence" value="ECO:0007669"/>
    <property type="project" value="UniProtKB-KW"/>
</dbReference>
<dbReference type="Pfam" id="PF13356">
    <property type="entry name" value="Arm-DNA-bind_3"/>
    <property type="match status" value="1"/>
</dbReference>
<organism evidence="4 5">
    <name type="scientific">Xenorhabdus cabanillasii</name>
    <dbReference type="NCBI Taxonomy" id="351673"/>
    <lineage>
        <taxon>Bacteria</taxon>
        <taxon>Pseudomonadati</taxon>
        <taxon>Pseudomonadota</taxon>
        <taxon>Gammaproteobacteria</taxon>
        <taxon>Enterobacterales</taxon>
        <taxon>Morganellaceae</taxon>
        <taxon>Xenorhabdus</taxon>
    </lineage>
</organism>
<reference evidence="4 5" key="1">
    <citation type="submission" date="2018-08" db="EMBL/GenBank/DDBJ databases">
        <title>Genomic Encyclopedia of Archaeal and Bacterial Type Strains, Phase II (KMG-II): from individual species to whole genera.</title>
        <authorList>
            <person name="Goeker M."/>
        </authorList>
    </citation>
    <scope>NUCLEOTIDE SEQUENCE [LARGE SCALE GENOMIC DNA]</scope>
    <source>
        <strain evidence="4 5">DSM 17905</strain>
    </source>
</reference>
<dbReference type="InterPro" id="IPR025166">
    <property type="entry name" value="Integrase_DNA_bind_dom"/>
</dbReference>
<evidence type="ECO:0000313" key="5">
    <source>
        <dbReference type="Proteomes" id="UP000256294"/>
    </source>
</evidence>
<dbReference type="EMBL" id="QTUB01000001">
    <property type="protein sequence ID" value="REF28660.1"/>
    <property type="molecule type" value="Genomic_DNA"/>
</dbReference>
<dbReference type="PANTHER" id="PTHR30629:SF2">
    <property type="entry name" value="PROPHAGE INTEGRASE INTS-RELATED"/>
    <property type="match status" value="1"/>
</dbReference>
<gene>
    <name evidence="4" type="ORF">BDD26_3609</name>
</gene>
<dbReference type="InterPro" id="IPR050808">
    <property type="entry name" value="Phage_Integrase"/>
</dbReference>
<dbReference type="Proteomes" id="UP000256294">
    <property type="component" value="Unassembled WGS sequence"/>
</dbReference>
<name>A0A3D9UL36_9GAMM</name>
<evidence type="ECO:0000313" key="4">
    <source>
        <dbReference type="EMBL" id="REF28660.1"/>
    </source>
</evidence>
<comment type="similarity">
    <text evidence="1">Belongs to the 'phage' integrase family.</text>
</comment>
<dbReference type="PANTHER" id="PTHR30629">
    <property type="entry name" value="PROPHAGE INTEGRASE"/>
    <property type="match status" value="1"/>
</dbReference>